<organism evidence="7 8">
    <name type="scientific">Candidatus Adlerbacteria bacterium RIFCSPLOWO2_01_FULL_51_16</name>
    <dbReference type="NCBI Taxonomy" id="1797243"/>
    <lineage>
        <taxon>Bacteria</taxon>
        <taxon>Candidatus Adleribacteriota</taxon>
    </lineage>
</organism>
<dbReference type="GO" id="GO:0005737">
    <property type="term" value="C:cytoplasm"/>
    <property type="evidence" value="ECO:0007669"/>
    <property type="project" value="UniProtKB-SubCell"/>
</dbReference>
<gene>
    <name evidence="7" type="ORF">A2943_03410</name>
</gene>
<dbReference type="Pfam" id="PF00406">
    <property type="entry name" value="ADK"/>
    <property type="match status" value="1"/>
</dbReference>
<evidence type="ECO:0000256" key="1">
    <source>
        <dbReference type="ARBA" id="ARBA00022679"/>
    </source>
</evidence>
<evidence type="ECO:0000256" key="4">
    <source>
        <dbReference type="ARBA" id="ARBA00022777"/>
    </source>
</evidence>
<comment type="similarity">
    <text evidence="5">Belongs to the adenylate kinase family.</text>
</comment>
<keyword evidence="3 6" id="KW-0547">Nucleotide-binding</keyword>
<sequence>MELQTVIFYGKAGAGKGTQAQLLKKYLEERDTEHPVLYVETGAAFRDFAKQSSFTALRVKKVLTEGGLLPEFLPVWVWTDIFVKYITENEHIILDGLARNSDEVPVLARALEFYQRPSVNVVVLNITQEKALERLRGRARSDDSGEEIQRRLTWYEKNVVPAIERWKQFPQVLVHDIDASETPEEGHKRILQALKL</sequence>
<dbReference type="EC" id="2.7.4.3" evidence="6"/>
<dbReference type="EMBL" id="MEWX01000007">
    <property type="protein sequence ID" value="OGC81036.1"/>
    <property type="molecule type" value="Genomic_DNA"/>
</dbReference>
<dbReference type="InterPro" id="IPR027417">
    <property type="entry name" value="P-loop_NTPase"/>
</dbReference>
<dbReference type="PANTHER" id="PTHR23359">
    <property type="entry name" value="NUCLEOTIDE KINASE"/>
    <property type="match status" value="1"/>
</dbReference>
<evidence type="ECO:0000256" key="5">
    <source>
        <dbReference type="RuleBase" id="RU003330"/>
    </source>
</evidence>
<evidence type="ECO:0000256" key="2">
    <source>
        <dbReference type="ARBA" id="ARBA00022727"/>
    </source>
</evidence>
<evidence type="ECO:0000313" key="8">
    <source>
        <dbReference type="Proteomes" id="UP000176185"/>
    </source>
</evidence>
<dbReference type="GO" id="GO:0005524">
    <property type="term" value="F:ATP binding"/>
    <property type="evidence" value="ECO:0007669"/>
    <property type="project" value="UniProtKB-KW"/>
</dbReference>
<keyword evidence="1 5" id="KW-0808">Transferase</keyword>
<dbReference type="InterPro" id="IPR000850">
    <property type="entry name" value="Adenylat/UMP-CMP_kin"/>
</dbReference>
<evidence type="ECO:0000313" key="7">
    <source>
        <dbReference type="EMBL" id="OGC81036.1"/>
    </source>
</evidence>
<dbReference type="Gene3D" id="3.40.50.300">
    <property type="entry name" value="P-loop containing nucleotide triphosphate hydrolases"/>
    <property type="match status" value="1"/>
</dbReference>
<dbReference type="PRINTS" id="PR00094">
    <property type="entry name" value="ADENYLTKNASE"/>
</dbReference>
<comment type="subunit">
    <text evidence="6">Monomer.</text>
</comment>
<dbReference type="AlphaFoldDB" id="A0A1F4XHG4"/>
<name>A0A1F4XHG4_9BACT</name>
<proteinExistence type="inferred from homology"/>
<accession>A0A1F4XHG4</accession>
<evidence type="ECO:0000256" key="3">
    <source>
        <dbReference type="ARBA" id="ARBA00022741"/>
    </source>
</evidence>
<comment type="catalytic activity">
    <reaction evidence="6">
        <text>AMP + ATP = 2 ADP</text>
        <dbReference type="Rhea" id="RHEA:12973"/>
        <dbReference type="ChEBI" id="CHEBI:30616"/>
        <dbReference type="ChEBI" id="CHEBI:456215"/>
        <dbReference type="ChEBI" id="CHEBI:456216"/>
        <dbReference type="EC" id="2.7.4.3"/>
    </reaction>
</comment>
<dbReference type="GO" id="GO:0004017">
    <property type="term" value="F:AMP kinase activity"/>
    <property type="evidence" value="ECO:0007669"/>
    <property type="project" value="UniProtKB-EC"/>
</dbReference>
<comment type="subcellular location">
    <subcellularLocation>
        <location evidence="6">Cytoplasm</location>
    </subcellularLocation>
</comment>
<dbReference type="SUPFAM" id="SSF52540">
    <property type="entry name" value="P-loop containing nucleoside triphosphate hydrolases"/>
    <property type="match status" value="1"/>
</dbReference>
<evidence type="ECO:0000256" key="6">
    <source>
        <dbReference type="RuleBase" id="RU003331"/>
    </source>
</evidence>
<protein>
    <recommendedName>
        <fullName evidence="6">Adenylate kinase</fullName>
        <ecNumber evidence="6">2.7.4.3</ecNumber>
    </recommendedName>
</protein>
<dbReference type="STRING" id="1797243.A2943_03410"/>
<keyword evidence="4 5" id="KW-0418">Kinase</keyword>
<reference evidence="7 8" key="1">
    <citation type="journal article" date="2016" name="Nat. Commun.">
        <title>Thousands of microbial genomes shed light on interconnected biogeochemical processes in an aquifer system.</title>
        <authorList>
            <person name="Anantharaman K."/>
            <person name="Brown C.T."/>
            <person name="Hug L.A."/>
            <person name="Sharon I."/>
            <person name="Castelle C.J."/>
            <person name="Probst A.J."/>
            <person name="Thomas B.C."/>
            <person name="Singh A."/>
            <person name="Wilkins M.J."/>
            <person name="Karaoz U."/>
            <person name="Brodie E.L."/>
            <person name="Williams K.H."/>
            <person name="Hubbard S.S."/>
            <person name="Banfield J.F."/>
        </authorList>
    </citation>
    <scope>NUCLEOTIDE SEQUENCE [LARGE SCALE GENOMIC DNA]</scope>
</reference>
<dbReference type="Proteomes" id="UP000176185">
    <property type="component" value="Unassembled WGS sequence"/>
</dbReference>
<keyword evidence="6" id="KW-0067">ATP-binding</keyword>
<keyword evidence="2" id="KW-0545">Nucleotide biosynthesis</keyword>
<comment type="caution">
    <text evidence="7">The sequence shown here is derived from an EMBL/GenBank/DDBJ whole genome shotgun (WGS) entry which is preliminary data.</text>
</comment>